<dbReference type="FunFam" id="3.40.50.720:FF:000021">
    <property type="entry name" value="D-3-phosphoglycerate dehydrogenase"/>
    <property type="match status" value="1"/>
</dbReference>
<dbReference type="SUPFAM" id="SSF55021">
    <property type="entry name" value="ACT-like"/>
    <property type="match status" value="1"/>
</dbReference>
<dbReference type="SUPFAM" id="SSF52283">
    <property type="entry name" value="Formate/glycerate dehydrogenase catalytic domain-like"/>
    <property type="match status" value="1"/>
</dbReference>
<dbReference type="InterPro" id="IPR006140">
    <property type="entry name" value="D-isomer_DH_NAD-bd"/>
</dbReference>
<evidence type="ECO:0000313" key="14">
    <source>
        <dbReference type="Proteomes" id="UP000185210"/>
    </source>
</evidence>
<dbReference type="InterPro" id="IPR036291">
    <property type="entry name" value="NAD(P)-bd_dom_sf"/>
</dbReference>
<keyword evidence="6 9" id="KW-0520">NAD</keyword>
<dbReference type="NCBIfam" id="TIGR01327">
    <property type="entry name" value="PGDH"/>
    <property type="match status" value="1"/>
</dbReference>
<dbReference type="PROSITE" id="PS00671">
    <property type="entry name" value="D_2_HYDROXYACID_DH_3"/>
    <property type="match status" value="1"/>
</dbReference>
<dbReference type="Pfam" id="PF00389">
    <property type="entry name" value="2-Hacid_dh"/>
    <property type="match status" value="1"/>
</dbReference>
<evidence type="ECO:0000313" key="12">
    <source>
        <dbReference type="EMBL" id="SIM27422.1"/>
    </source>
</evidence>
<evidence type="ECO:0000256" key="5">
    <source>
        <dbReference type="ARBA" id="ARBA00023002"/>
    </source>
</evidence>
<evidence type="ECO:0000256" key="1">
    <source>
        <dbReference type="ARBA" id="ARBA00003800"/>
    </source>
</evidence>
<dbReference type="Pfam" id="PF01842">
    <property type="entry name" value="ACT"/>
    <property type="match status" value="1"/>
</dbReference>
<dbReference type="EMBL" id="FSQE01000001">
    <property type="protein sequence ID" value="SIM27422.1"/>
    <property type="molecule type" value="Genomic_DNA"/>
</dbReference>
<dbReference type="Gene3D" id="3.40.50.720">
    <property type="entry name" value="NAD(P)-binding Rossmann-like Domain"/>
    <property type="match status" value="2"/>
</dbReference>
<name>A0A1N3MDG2_9MYCO</name>
<keyword evidence="5 9" id="KW-0560">Oxidoreductase</keyword>
<dbReference type="GO" id="GO:0004617">
    <property type="term" value="F:phosphoglycerate dehydrogenase activity"/>
    <property type="evidence" value="ECO:0007669"/>
    <property type="project" value="UniProtKB-UniRule"/>
</dbReference>
<evidence type="ECO:0000256" key="4">
    <source>
        <dbReference type="ARBA" id="ARBA00021582"/>
    </source>
</evidence>
<dbReference type="GO" id="GO:0051287">
    <property type="term" value="F:NAD binding"/>
    <property type="evidence" value="ECO:0007669"/>
    <property type="project" value="UniProtKB-UniRule"/>
</dbReference>
<dbReference type="InterPro" id="IPR029009">
    <property type="entry name" value="ASB_dom_sf"/>
</dbReference>
<comment type="catalytic activity">
    <reaction evidence="7">
        <text>(R)-2-hydroxyglutarate + NAD(+) = 2-oxoglutarate + NADH + H(+)</text>
        <dbReference type="Rhea" id="RHEA:49612"/>
        <dbReference type="ChEBI" id="CHEBI:15378"/>
        <dbReference type="ChEBI" id="CHEBI:15801"/>
        <dbReference type="ChEBI" id="CHEBI:16810"/>
        <dbReference type="ChEBI" id="CHEBI:57540"/>
        <dbReference type="ChEBI" id="CHEBI:57945"/>
        <dbReference type="EC" id="1.1.1.399"/>
    </reaction>
</comment>
<dbReference type="GO" id="GO:0006564">
    <property type="term" value="P:L-serine biosynthetic process"/>
    <property type="evidence" value="ECO:0007669"/>
    <property type="project" value="UniProtKB-UniRule"/>
</dbReference>
<evidence type="ECO:0000256" key="8">
    <source>
        <dbReference type="ARBA" id="ARBA00048731"/>
    </source>
</evidence>
<dbReference type="InterPro" id="IPR029753">
    <property type="entry name" value="D-isomer_DH_CS"/>
</dbReference>
<dbReference type="EC" id="1.1.1.95" evidence="9"/>
<protein>
    <recommendedName>
        <fullName evidence="4 9">D-3-phosphoglycerate dehydrogenase</fullName>
        <ecNumber evidence="9">1.1.1.95</ecNumber>
    </recommendedName>
</protein>
<dbReference type="EMBL" id="FSHM01000004">
    <property type="protein sequence ID" value="SIB14736.1"/>
    <property type="molecule type" value="Genomic_DNA"/>
</dbReference>
<evidence type="ECO:0000256" key="6">
    <source>
        <dbReference type="ARBA" id="ARBA00023027"/>
    </source>
</evidence>
<dbReference type="AlphaFoldDB" id="A0A1N3MDG2"/>
<evidence type="ECO:0000256" key="7">
    <source>
        <dbReference type="ARBA" id="ARBA00048126"/>
    </source>
</evidence>
<dbReference type="CDD" id="cd12173">
    <property type="entry name" value="PGDH_4"/>
    <property type="match status" value="1"/>
</dbReference>
<dbReference type="InterPro" id="IPR045865">
    <property type="entry name" value="ACT-like_dom_sf"/>
</dbReference>
<proteinExistence type="inferred from homology"/>
<dbReference type="GeneID" id="93380238"/>
<evidence type="ECO:0000256" key="3">
    <source>
        <dbReference type="ARBA" id="ARBA00005854"/>
    </source>
</evidence>
<organism evidence="11 14">
    <name type="scientific">Mycobacteroides abscessus subsp. abscessus</name>
    <dbReference type="NCBI Taxonomy" id="1185650"/>
    <lineage>
        <taxon>Bacteria</taxon>
        <taxon>Bacillati</taxon>
        <taxon>Actinomycetota</taxon>
        <taxon>Actinomycetes</taxon>
        <taxon>Mycobacteriales</taxon>
        <taxon>Mycobacteriaceae</taxon>
        <taxon>Mycobacteroides</taxon>
        <taxon>Mycobacteroides abscessus</taxon>
    </lineage>
</organism>
<comment type="function">
    <text evidence="1">Catalyzes the reversible oxidation of 3-phospho-D-glycerate to 3-phosphonooxypyruvate, the first step of the phosphorylated L-serine biosynthesis pathway. Also catalyzes the reversible oxidation of 2-hydroxyglutarate to 2-oxoglutarate.</text>
</comment>
<dbReference type="Gene3D" id="3.30.70.260">
    <property type="match status" value="1"/>
</dbReference>
<dbReference type="InterPro" id="IPR002912">
    <property type="entry name" value="ACT_dom"/>
</dbReference>
<accession>A0A1N3MDG2</accession>
<comment type="caution">
    <text evidence="11">The sequence shown here is derived from an EMBL/GenBank/DDBJ whole genome shotgun (WGS) entry which is preliminary data.</text>
</comment>
<evidence type="ECO:0000313" key="11">
    <source>
        <dbReference type="EMBL" id="SIB14736.1"/>
    </source>
</evidence>
<dbReference type="PROSITE" id="PS51671">
    <property type="entry name" value="ACT"/>
    <property type="match status" value="1"/>
</dbReference>
<evidence type="ECO:0000313" key="13">
    <source>
        <dbReference type="Proteomes" id="UP000184831"/>
    </source>
</evidence>
<feature type="domain" description="ACT" evidence="10">
    <location>
        <begin position="456"/>
        <end position="528"/>
    </location>
</feature>
<dbReference type="PANTHER" id="PTHR42938:SF47">
    <property type="entry name" value="HYDROXYPYRUVATE REDUCTASE"/>
    <property type="match status" value="1"/>
</dbReference>
<dbReference type="CDD" id="cd04902">
    <property type="entry name" value="ACT_3PGDH-xct"/>
    <property type="match status" value="1"/>
</dbReference>
<dbReference type="Pfam" id="PF19304">
    <property type="entry name" value="PGDH_inter"/>
    <property type="match status" value="1"/>
</dbReference>
<gene>
    <name evidence="11" type="primary">serA</name>
    <name evidence="11" type="ORF">SAMEA2070301_03017</name>
    <name evidence="12" type="ORF">SAMEA2152244_01406</name>
</gene>
<dbReference type="Pfam" id="PF02826">
    <property type="entry name" value="2-Hacid_dh_C"/>
    <property type="match status" value="1"/>
</dbReference>
<dbReference type="InterPro" id="IPR006139">
    <property type="entry name" value="D-isomer_2_OHA_DH_cat_dom"/>
</dbReference>
<dbReference type="SUPFAM" id="SSF143548">
    <property type="entry name" value="Serine metabolism enzymes domain"/>
    <property type="match status" value="1"/>
</dbReference>
<sequence>MSERPVVLIADKLAPSTVEALGDGVEVRWVDGPDRPALLAAVPEADALLVRSATTVDAEVLAAGTKLKIVARAGVGLDNVDVKAATARGVLVVNAPTSNIHSAAEHAVTLLLATARQIPAADASLKAHTWKRSSFNGTEIFGKTVGVVGLGRIGQLFAQRLAAFGTHIVAYDPYVSAARAAQLGIELLTLDELLGRADFISVHLPKTPETAGLIGKEALAKTKPGVIIVNAARGGLIDEAALADAIRSGHVRGAGLDVFSTEPCTDSPLFELDQVVVTPHLGASTSEAQDRAGTDVAASVQLALAGEFVPDAVNVGGGVVSEEVAPWLEVVRKLGVLIGAVSEQLPTSLSVDVRGELASEDVAVLKLSALRGLFSSVIEDQVTFVNAPSIAEERGVSAEITTATESPNHRSVVDVRAVYADGSVINVAGTLSGPQLVQKIVQINGRNFDLRAEGVNLVINYADVPGALGKIGTVLGGAEVNIQAAQLSQDASGAAATIILRIDRTAPDAVLDEIRAAVGATTLELVDLS</sequence>
<evidence type="ECO:0000256" key="2">
    <source>
        <dbReference type="ARBA" id="ARBA00005216"/>
    </source>
</evidence>
<keyword evidence="9" id="KW-0028">Amino-acid biosynthesis</keyword>
<dbReference type="PANTHER" id="PTHR42938">
    <property type="entry name" value="FORMATE DEHYDROGENASE 1"/>
    <property type="match status" value="1"/>
</dbReference>
<comment type="pathway">
    <text evidence="2 9">Amino-acid biosynthesis; L-serine biosynthesis; L-serine from 3-phospho-D-glycerate: step 1/3.</text>
</comment>
<dbReference type="Proteomes" id="UP000185210">
    <property type="component" value="Unassembled WGS sequence"/>
</dbReference>
<dbReference type="RefSeq" id="WP_005081440.1">
    <property type="nucleotide sequence ID" value="NZ_AP028613.1"/>
</dbReference>
<dbReference type="Proteomes" id="UP000184831">
    <property type="component" value="Unassembled WGS sequence"/>
</dbReference>
<dbReference type="InterPro" id="IPR029752">
    <property type="entry name" value="D-isomer_DH_CS1"/>
</dbReference>
<evidence type="ECO:0000256" key="9">
    <source>
        <dbReference type="RuleBase" id="RU363003"/>
    </source>
</evidence>
<dbReference type="PROSITE" id="PS00065">
    <property type="entry name" value="D_2_HYDROXYACID_DH_1"/>
    <property type="match status" value="1"/>
</dbReference>
<evidence type="ECO:0000259" key="10">
    <source>
        <dbReference type="PROSITE" id="PS51671"/>
    </source>
</evidence>
<reference evidence="13 14" key="1">
    <citation type="submission" date="2016-11" db="EMBL/GenBank/DDBJ databases">
        <authorList>
            <consortium name="Pathogen Informatics"/>
        </authorList>
    </citation>
    <scope>NUCLEOTIDE SEQUENCE [LARGE SCALE GENOMIC DNA]</scope>
    <source>
        <strain evidence="11 14">104</strain>
        <strain evidence="12 13">696</strain>
    </source>
</reference>
<dbReference type="PROSITE" id="PS00670">
    <property type="entry name" value="D_2_HYDROXYACID_DH_2"/>
    <property type="match status" value="1"/>
</dbReference>
<comment type="catalytic activity">
    <reaction evidence="8 9">
        <text>(2R)-3-phosphoglycerate + NAD(+) = 3-phosphooxypyruvate + NADH + H(+)</text>
        <dbReference type="Rhea" id="RHEA:12641"/>
        <dbReference type="ChEBI" id="CHEBI:15378"/>
        <dbReference type="ChEBI" id="CHEBI:18110"/>
        <dbReference type="ChEBI" id="CHEBI:57540"/>
        <dbReference type="ChEBI" id="CHEBI:57945"/>
        <dbReference type="ChEBI" id="CHEBI:58272"/>
        <dbReference type="EC" id="1.1.1.95"/>
    </reaction>
</comment>
<comment type="similarity">
    <text evidence="3 9">Belongs to the D-isomer specific 2-hydroxyacid dehydrogenase family.</text>
</comment>
<dbReference type="InterPro" id="IPR045626">
    <property type="entry name" value="PGDH_ASB_dom"/>
</dbReference>
<dbReference type="SUPFAM" id="SSF51735">
    <property type="entry name" value="NAD(P)-binding Rossmann-fold domains"/>
    <property type="match status" value="1"/>
</dbReference>
<dbReference type="Gene3D" id="3.30.1330.90">
    <property type="entry name" value="D-3-phosphoglycerate dehydrogenase, domain 3"/>
    <property type="match status" value="1"/>
</dbReference>
<keyword evidence="9" id="KW-0718">Serine biosynthesis</keyword>
<dbReference type="InterPro" id="IPR006236">
    <property type="entry name" value="PGDH"/>
</dbReference>